<dbReference type="PANTHER" id="PTHR46170:SF1">
    <property type="entry name" value="GATOR COMPLEX PROTEIN WDR59"/>
    <property type="match status" value="1"/>
</dbReference>
<organism evidence="4 5">
    <name type="scientific">Skeletonema marinoi</name>
    <dbReference type="NCBI Taxonomy" id="267567"/>
    <lineage>
        <taxon>Eukaryota</taxon>
        <taxon>Sar</taxon>
        <taxon>Stramenopiles</taxon>
        <taxon>Ochrophyta</taxon>
        <taxon>Bacillariophyta</taxon>
        <taxon>Coscinodiscophyceae</taxon>
        <taxon>Thalassiosirophycidae</taxon>
        <taxon>Thalassiosirales</taxon>
        <taxon>Skeletonemataceae</taxon>
        <taxon>Skeletonema</taxon>
        <taxon>Skeletonema marinoi-dohrnii complex</taxon>
    </lineage>
</organism>
<name>A0AAD9DC04_9STRA</name>
<dbReference type="GO" id="GO:0035591">
    <property type="term" value="F:signaling adaptor activity"/>
    <property type="evidence" value="ECO:0007669"/>
    <property type="project" value="TreeGrafter"/>
</dbReference>
<reference evidence="4" key="1">
    <citation type="submission" date="2023-06" db="EMBL/GenBank/DDBJ databases">
        <title>Survivors Of The Sea: Transcriptome response of Skeletonema marinoi to long-term dormancy.</title>
        <authorList>
            <person name="Pinder M.I.M."/>
            <person name="Kourtchenko O."/>
            <person name="Robertson E.K."/>
            <person name="Larsson T."/>
            <person name="Maumus F."/>
            <person name="Osuna-Cruz C.M."/>
            <person name="Vancaester E."/>
            <person name="Stenow R."/>
            <person name="Vandepoele K."/>
            <person name="Ploug H."/>
            <person name="Bruchert V."/>
            <person name="Godhe A."/>
            <person name="Topel M."/>
        </authorList>
    </citation>
    <scope>NUCLEOTIDE SEQUENCE</scope>
    <source>
        <strain evidence="4">R05AC</strain>
    </source>
</reference>
<dbReference type="InterPro" id="IPR049567">
    <property type="entry name" value="WDR59-like"/>
</dbReference>
<keyword evidence="5" id="KW-1185">Reference proteome</keyword>
<evidence type="ECO:0000256" key="2">
    <source>
        <dbReference type="ARBA" id="ARBA00022737"/>
    </source>
</evidence>
<dbReference type="InterPro" id="IPR049566">
    <property type="entry name" value="WDR59_RTC1-like_RING_Znf"/>
</dbReference>
<keyword evidence="1" id="KW-0853">WD repeat</keyword>
<dbReference type="GO" id="GO:0034198">
    <property type="term" value="P:cellular response to amino acid starvation"/>
    <property type="evidence" value="ECO:0007669"/>
    <property type="project" value="TreeGrafter"/>
</dbReference>
<feature type="domain" description="WDR59/RTC1-like RING zinc finger" evidence="3">
    <location>
        <begin position="188"/>
        <end position="234"/>
    </location>
</feature>
<evidence type="ECO:0000259" key="3">
    <source>
        <dbReference type="Pfam" id="PF17120"/>
    </source>
</evidence>
<dbReference type="Proteomes" id="UP001224775">
    <property type="component" value="Unassembled WGS sequence"/>
</dbReference>
<proteinExistence type="predicted"/>
<evidence type="ECO:0000313" key="4">
    <source>
        <dbReference type="EMBL" id="KAK1741956.1"/>
    </source>
</evidence>
<dbReference type="EMBL" id="JATAAI010000012">
    <property type="protein sequence ID" value="KAK1741956.1"/>
    <property type="molecule type" value="Genomic_DNA"/>
</dbReference>
<dbReference type="GO" id="GO:0035859">
    <property type="term" value="C:Seh1-associated complex"/>
    <property type="evidence" value="ECO:0007669"/>
    <property type="project" value="TreeGrafter"/>
</dbReference>
<dbReference type="GO" id="GO:0005774">
    <property type="term" value="C:vacuolar membrane"/>
    <property type="evidence" value="ECO:0007669"/>
    <property type="project" value="TreeGrafter"/>
</dbReference>
<keyword evidence="2" id="KW-0677">Repeat</keyword>
<gene>
    <name evidence="4" type="ORF">QTG54_007529</name>
</gene>
<accession>A0AAD9DC04</accession>
<sequence length="245" mass="27296">MDCGQQSKADTWTLLAQTIESMEIFEADVFDGWGGANDALTTGIVEQILRYYESQADYQMLATIVCVLTFGRDRRKSSSKSFGQQDDYQLLPKFDDRRYDNYLYHYASLLYGWGILTVRGEVSKRLAYGIPGGGAEIVSESKTNQEKSTSVVSNTGVTGITFTPICQKCLTPVDETNVCRKCKDYAFQCSICCHAVRGACIWCPMCSHGGHAEHMMSWFENHQMCPTGCGCLCVIGKPRQSDAQE</sequence>
<dbReference type="AlphaFoldDB" id="A0AAD9DC04"/>
<evidence type="ECO:0000256" key="1">
    <source>
        <dbReference type="ARBA" id="ARBA00022574"/>
    </source>
</evidence>
<dbReference type="PANTHER" id="PTHR46170">
    <property type="entry name" value="GATOR COMPLEX PROTEIN WDR59"/>
    <property type="match status" value="1"/>
</dbReference>
<evidence type="ECO:0000313" key="5">
    <source>
        <dbReference type="Proteomes" id="UP001224775"/>
    </source>
</evidence>
<dbReference type="GO" id="GO:1904263">
    <property type="term" value="P:positive regulation of TORC1 signaling"/>
    <property type="evidence" value="ECO:0007669"/>
    <property type="project" value="TreeGrafter"/>
</dbReference>
<protein>
    <submittedName>
        <fullName evidence="4">GATOR complex protein WDR59</fullName>
    </submittedName>
</protein>
<dbReference type="Pfam" id="PF17120">
    <property type="entry name" value="zf-RING_16"/>
    <property type="match status" value="1"/>
</dbReference>
<comment type="caution">
    <text evidence="4">The sequence shown here is derived from an EMBL/GenBank/DDBJ whole genome shotgun (WGS) entry which is preliminary data.</text>
</comment>